<dbReference type="PANTHER" id="PTHR43708">
    <property type="entry name" value="CONSERVED EXPRESSED OXIDOREDUCTASE (EUROFUNG)"/>
    <property type="match status" value="1"/>
</dbReference>
<dbReference type="Gene3D" id="3.30.360.10">
    <property type="entry name" value="Dihydrodipicolinate Reductase, domain 2"/>
    <property type="match status" value="1"/>
</dbReference>
<evidence type="ECO:0000313" key="4">
    <source>
        <dbReference type="EMBL" id="ADL25283.1"/>
    </source>
</evidence>
<proteinExistence type="predicted"/>
<dbReference type="SUPFAM" id="SSF55347">
    <property type="entry name" value="Glyceraldehyde-3-phosphate dehydrogenase-like, C-terminal domain"/>
    <property type="match status" value="1"/>
</dbReference>
<keyword evidence="6" id="KW-1185">Reference proteome</keyword>
<dbReference type="EMBL" id="CP001792">
    <property type="protein sequence ID" value="ACX75646.1"/>
    <property type="molecule type" value="Genomic_DNA"/>
</dbReference>
<dbReference type="AlphaFoldDB" id="C9RJC9"/>
<reference evidence="5" key="2">
    <citation type="submission" date="2010-08" db="EMBL/GenBank/DDBJ databases">
        <title>Complete sequence of Fibrobacter succinogenes subsp. succinogenes S85.</title>
        <authorList>
            <person name="Durkin A.S."/>
            <person name="Nelson K.E."/>
            <person name="Morrison M."/>
            <person name="Forsberg C.W."/>
            <person name="Wilson D.B."/>
            <person name="Russell J.B."/>
            <person name="Cann I.K.O."/>
            <person name="Mackie R.I."/>
            <person name="White B.A."/>
        </authorList>
    </citation>
    <scope>NUCLEOTIDE SEQUENCE [LARGE SCALE GENOMIC DNA]</scope>
    <source>
        <strain evidence="5">ATCC 19169 / S85</strain>
    </source>
</reference>
<dbReference type="InterPro" id="IPR051317">
    <property type="entry name" value="Gfo/Idh/MocA_oxidoreduct"/>
</dbReference>
<dbReference type="EMBL" id="CP002158">
    <property type="protein sequence ID" value="ADL25283.1"/>
    <property type="molecule type" value="Genomic_DNA"/>
</dbReference>
<dbReference type="STRING" id="59374.FSU_2587"/>
<dbReference type="Proteomes" id="UP000001497">
    <property type="component" value="Chromosome"/>
</dbReference>
<evidence type="ECO:0000313" key="3">
    <source>
        <dbReference type="EMBL" id="ACX75646.1"/>
    </source>
</evidence>
<dbReference type="Pfam" id="PF22725">
    <property type="entry name" value="GFO_IDH_MocA_C3"/>
    <property type="match status" value="1"/>
</dbReference>
<evidence type="ECO:0000259" key="2">
    <source>
        <dbReference type="Pfam" id="PF22725"/>
    </source>
</evidence>
<feature type="domain" description="GFO/IDH/MocA-like oxidoreductase" evidence="2">
    <location>
        <begin position="169"/>
        <end position="300"/>
    </location>
</feature>
<dbReference type="eggNOG" id="COG0673">
    <property type="taxonomic scope" value="Bacteria"/>
</dbReference>
<dbReference type="KEGG" id="fsu:Fisuc_2059"/>
<dbReference type="Pfam" id="PF01408">
    <property type="entry name" value="GFO_IDH_MocA"/>
    <property type="match status" value="1"/>
</dbReference>
<sequence>MHPSASSGSILSSFVSRLSSNPLLYSKTMKKEPYQIAFIGGGINSAIGEVHKAASQMDGHFELVAGAFSTHEETNRETARTWGVSEERTYAKYQDLLQAEKGKLDAIVVLAPTDYHKDIVIDALKAGFPVICEKSLATSVAEGEAIAKVVAETKGFFCTTYNYTGYPMIRELKQFIADGKLGKIQQVQVEMPQEGFMRLGAGGEPPKPQSWRLKDTVIPKISLDLGSHLHNMIYFLTGERPEHIVADQTTFGLFPQIVDNVGALVQYTNNVRAQIWFSKTALGNRNGLRIRVYGSEGSAEWFQLEPETLKTCDLRGNVSLRDRTGDVKIANQQRYNRFKAGHPAGFIEAFANYYKDIADCLNQYFATGSFKSQYVCGIRTSLEGLAMMQAAAKSAQSNKWESVQQRF</sequence>
<evidence type="ECO:0000313" key="5">
    <source>
        <dbReference type="Proteomes" id="UP000000517"/>
    </source>
</evidence>
<dbReference type="SUPFAM" id="SSF51735">
    <property type="entry name" value="NAD(P)-binding Rossmann-fold domains"/>
    <property type="match status" value="1"/>
</dbReference>
<dbReference type="Proteomes" id="UP000000517">
    <property type="component" value="Chromosome"/>
</dbReference>
<dbReference type="OrthoDB" id="9801953at2"/>
<dbReference type="InterPro" id="IPR000683">
    <property type="entry name" value="Gfo/Idh/MocA-like_OxRdtase_N"/>
</dbReference>
<dbReference type="GO" id="GO:0000166">
    <property type="term" value="F:nucleotide binding"/>
    <property type="evidence" value="ECO:0007669"/>
    <property type="project" value="InterPro"/>
</dbReference>
<protein>
    <submittedName>
        <fullName evidence="3">Oxidoreductase domain protein</fullName>
    </submittedName>
    <submittedName>
        <fullName evidence="4">Oxidoreductase, Gfo/Idh/MocA family</fullName>
    </submittedName>
</protein>
<gene>
    <name evidence="3" type="ordered locus">Fisuc_2059</name>
    <name evidence="4" type="ordered locus">FSU_2587</name>
</gene>
<name>C9RJC9_FIBSS</name>
<dbReference type="HOGENOM" id="CLU_023194_17_1_0"/>
<feature type="domain" description="Gfo/Idh/MocA-like oxidoreductase N-terminal" evidence="1">
    <location>
        <begin position="36"/>
        <end position="155"/>
    </location>
</feature>
<accession>C9RJC9</accession>
<dbReference type="InterPro" id="IPR036291">
    <property type="entry name" value="NAD(P)-bd_dom_sf"/>
</dbReference>
<evidence type="ECO:0000313" key="6">
    <source>
        <dbReference type="Proteomes" id="UP000001497"/>
    </source>
</evidence>
<dbReference type="PANTHER" id="PTHR43708:SF3">
    <property type="entry name" value="OXIDOREDUCTASE"/>
    <property type="match status" value="1"/>
</dbReference>
<dbReference type="KEGG" id="fsc:FSU_2587"/>
<dbReference type="InterPro" id="IPR055170">
    <property type="entry name" value="GFO_IDH_MocA-like_dom"/>
</dbReference>
<organism evidence="4 5">
    <name type="scientific">Fibrobacter succinogenes (strain ATCC 19169 / S85)</name>
    <dbReference type="NCBI Taxonomy" id="59374"/>
    <lineage>
        <taxon>Bacteria</taxon>
        <taxon>Pseudomonadati</taxon>
        <taxon>Fibrobacterota</taxon>
        <taxon>Fibrobacteria</taxon>
        <taxon>Fibrobacterales</taxon>
        <taxon>Fibrobacteraceae</taxon>
        <taxon>Fibrobacter</taxon>
    </lineage>
</organism>
<dbReference type="RefSeq" id="WP_014546712.1">
    <property type="nucleotide sequence ID" value="NC_013410.1"/>
</dbReference>
<reference evidence="4" key="3">
    <citation type="submission" date="2010-08" db="EMBL/GenBank/DDBJ databases">
        <authorList>
            <person name="Durkin A.S."/>
            <person name="Nelson K.E."/>
            <person name="Morrison M."/>
            <person name="Forsberg C.W."/>
            <person name="Wilson D.B."/>
            <person name="Russell J.B."/>
            <person name="Cann I.K.O."/>
            <person name="Mackie R.I."/>
            <person name="White B.A."/>
        </authorList>
    </citation>
    <scope>NUCLEOTIDE SEQUENCE</scope>
    <source>
        <strain evidence="4">S85</strain>
    </source>
</reference>
<dbReference type="Gene3D" id="3.40.50.720">
    <property type="entry name" value="NAD(P)-binding Rossmann-like Domain"/>
    <property type="match status" value="1"/>
</dbReference>
<evidence type="ECO:0000259" key="1">
    <source>
        <dbReference type="Pfam" id="PF01408"/>
    </source>
</evidence>
<reference evidence="3 6" key="1">
    <citation type="submission" date="2009-10" db="EMBL/GenBank/DDBJ databases">
        <title>Complete sequence of Fibrobacter succinogenes subsp. succinogenes S85.</title>
        <authorList>
            <consortium name="US DOE Joint Genome Institute"/>
            <person name="Lucas S."/>
            <person name="Copeland A."/>
            <person name="Lapidus A."/>
            <person name="Glavina del Rio T."/>
            <person name="Tice H."/>
            <person name="Bruce D."/>
            <person name="Goodwin L."/>
            <person name="Pitluck S."/>
            <person name="Chertkov O."/>
            <person name="Detter J.C."/>
            <person name="Han C."/>
            <person name="Tapia R."/>
            <person name="Larimer F."/>
            <person name="Land M."/>
            <person name="Hauser L."/>
            <person name="Kyrpides N."/>
            <person name="Mikhailova N."/>
            <person name="Weimer P.J."/>
            <person name="Stevenson D.M."/>
            <person name="Boyum J."/>
            <person name="Brumm P.I."/>
            <person name="Mead D."/>
        </authorList>
    </citation>
    <scope>NUCLEOTIDE SEQUENCE [LARGE SCALE GENOMIC DNA]</scope>
    <source>
        <strain evidence="6">ATCC 19169 / S85</strain>
        <strain evidence="3">S85</strain>
    </source>
</reference>